<feature type="compositionally biased region" description="Basic and acidic residues" evidence="1">
    <location>
        <begin position="1"/>
        <end position="13"/>
    </location>
</feature>
<name>A0A150MCE8_9BACI</name>
<comment type="caution">
    <text evidence="2">The sequence shown here is derived from an EMBL/GenBank/DDBJ whole genome shotgun (WGS) entry which is preliminary data.</text>
</comment>
<evidence type="ECO:0000256" key="1">
    <source>
        <dbReference type="SAM" id="MobiDB-lite"/>
    </source>
</evidence>
<dbReference type="STRING" id="301148.B4135_1423"/>
<organism evidence="2 3">
    <name type="scientific">Caldibacillus debilis</name>
    <dbReference type="NCBI Taxonomy" id="301148"/>
    <lineage>
        <taxon>Bacteria</taxon>
        <taxon>Bacillati</taxon>
        <taxon>Bacillota</taxon>
        <taxon>Bacilli</taxon>
        <taxon>Bacillales</taxon>
        <taxon>Bacillaceae</taxon>
        <taxon>Caldibacillus</taxon>
    </lineage>
</organism>
<feature type="region of interest" description="Disordered" evidence="1">
    <location>
        <begin position="1"/>
        <end position="20"/>
    </location>
</feature>
<evidence type="ECO:0000313" key="3">
    <source>
        <dbReference type="Proteomes" id="UP000075683"/>
    </source>
</evidence>
<reference evidence="2 3" key="1">
    <citation type="submission" date="2016-01" db="EMBL/GenBank/DDBJ databases">
        <title>Draft Genome Sequences of Seven Thermophilic Sporeformers Isolated from Foods.</title>
        <authorList>
            <person name="Berendsen E.M."/>
            <person name="Wells-Bennik M.H."/>
            <person name="Krawcyk A.O."/>
            <person name="De Jong A."/>
            <person name="Holsappel S."/>
            <person name="Eijlander R.T."/>
            <person name="Kuipers O.P."/>
        </authorList>
    </citation>
    <scope>NUCLEOTIDE SEQUENCE [LARGE SCALE GENOMIC DNA]</scope>
    <source>
        <strain evidence="2 3">B4135</strain>
    </source>
</reference>
<sequence length="50" mass="5613">MVEKTSFPNKERGNLPPGFIIHDSGKNLIRPDRTGRTVCFHESMIGEKTA</sequence>
<dbReference type="Proteomes" id="UP000075683">
    <property type="component" value="Unassembled WGS sequence"/>
</dbReference>
<gene>
    <name evidence="2" type="ORF">B4135_1423</name>
</gene>
<protein>
    <submittedName>
        <fullName evidence="2">Uncharacterized protein</fullName>
    </submittedName>
</protein>
<accession>A0A150MCE8</accession>
<evidence type="ECO:0000313" key="2">
    <source>
        <dbReference type="EMBL" id="KYD22078.1"/>
    </source>
</evidence>
<proteinExistence type="predicted"/>
<dbReference type="AlphaFoldDB" id="A0A150MCE8"/>
<dbReference type="EMBL" id="LQYT01000013">
    <property type="protein sequence ID" value="KYD22078.1"/>
    <property type="molecule type" value="Genomic_DNA"/>
</dbReference>